<sequence>MAVGQVRTRVVHRLLLTASLAVGTLASFVPVAAQAAPLPAAAPRSIACIPGEATAADRAIADQLRPLMNGRRLGSAVSGRAIACARIIVARVKARDLPERAAVIAMTTAIAESTLKNHRVAHDHDSLGLFQQRPSQGWGSTAELTDPAYATDAFLKAMMRKFPGGGWMTGGIGAICQHVQTSAYPGAYSPEAHDAALIVSRLWSGGSSAVTGSAPPAVTDSGSPAATPVSPTTPTASPTPTGPFQRVTATAETEIGTLTGHHELLMADWDGDSHDDLMVVNGAGLATGKTEVRILNGTRDFTSLSLITATAIEATDERHDYTAADWNGDGRPDLVAVQKTGTDSGKVEVRIADGDSFRDLILDVTTSLPVDDRAQFAMVDWNADGRLDLVAVRTFGTASGKVEVQVLDGAANLQRELLPAIVTAEPVQDGMQVQVTDWNRDKRPDVVLVRKPATAEGKTELHVLDGAAKLSRTLVKARTLLGLADERYAVLVTDASGDKRPDMVVVQKTGTANGRAHVWVLGG</sequence>
<evidence type="ECO:0000256" key="2">
    <source>
        <dbReference type="SAM" id="MobiDB-lite"/>
    </source>
</evidence>
<evidence type="ECO:0000256" key="1">
    <source>
        <dbReference type="ARBA" id="ARBA00022729"/>
    </source>
</evidence>
<dbReference type="STRING" id="512565.AMIS_32750"/>
<evidence type="ECO:0008006" key="6">
    <source>
        <dbReference type="Google" id="ProtNLM"/>
    </source>
</evidence>
<dbReference type="KEGG" id="ams:AMIS_32750"/>
<dbReference type="HOGENOM" id="CLU_564571_0_0_11"/>
<evidence type="ECO:0000313" key="4">
    <source>
        <dbReference type="EMBL" id="BAL88495.1"/>
    </source>
</evidence>
<dbReference type="SUPFAM" id="SSF69318">
    <property type="entry name" value="Integrin alpha N-terminal domain"/>
    <property type="match status" value="1"/>
</dbReference>
<dbReference type="Proteomes" id="UP000007882">
    <property type="component" value="Chromosome"/>
</dbReference>
<proteinExistence type="predicted"/>
<dbReference type="Pfam" id="PF13517">
    <property type="entry name" value="FG-GAP_3"/>
    <property type="match status" value="1"/>
</dbReference>
<dbReference type="eggNOG" id="COG3772">
    <property type="taxonomic scope" value="Bacteria"/>
</dbReference>
<dbReference type="Gene3D" id="2.130.10.130">
    <property type="entry name" value="Integrin alpha, N-terminal"/>
    <property type="match status" value="1"/>
</dbReference>
<dbReference type="InterPro" id="IPR013517">
    <property type="entry name" value="FG-GAP"/>
</dbReference>
<name>I0H658_ACTM4</name>
<feature type="region of interest" description="Disordered" evidence="2">
    <location>
        <begin position="209"/>
        <end position="244"/>
    </location>
</feature>
<dbReference type="PATRIC" id="fig|512565.3.peg.3272"/>
<reference evidence="4 5" key="1">
    <citation type="submission" date="2012-02" db="EMBL/GenBank/DDBJ databases">
        <title>Complete genome sequence of Actinoplanes missouriensis 431 (= NBRC 102363).</title>
        <authorList>
            <person name="Ohnishi Y."/>
            <person name="Ishikawa J."/>
            <person name="Sekine M."/>
            <person name="Hosoyama A."/>
            <person name="Harada T."/>
            <person name="Narita H."/>
            <person name="Hata T."/>
            <person name="Konno Y."/>
            <person name="Tutikane K."/>
            <person name="Fujita N."/>
            <person name="Horinouchi S."/>
            <person name="Hayakawa M."/>
        </authorList>
    </citation>
    <scope>NUCLEOTIDE SEQUENCE [LARGE SCALE GENOMIC DNA]</scope>
    <source>
        <strain evidence="5">ATCC 14538 / DSM 43046 / CBS 188.64 / JCM 3121 / NBRC 102363 / NCIMB 12654 / NRRL B-3342 / UNCC 431</strain>
    </source>
</reference>
<dbReference type="RefSeq" id="WP_014443390.1">
    <property type="nucleotide sequence ID" value="NC_017093.1"/>
</dbReference>
<feature type="compositionally biased region" description="Low complexity" evidence="2">
    <location>
        <begin position="223"/>
        <end position="239"/>
    </location>
</feature>
<evidence type="ECO:0000313" key="5">
    <source>
        <dbReference type="Proteomes" id="UP000007882"/>
    </source>
</evidence>
<dbReference type="OrthoDB" id="581998at2"/>
<accession>I0H658</accession>
<gene>
    <name evidence="4" type="ordered locus">AMIS_32750</name>
</gene>
<keyword evidence="5" id="KW-1185">Reference proteome</keyword>
<dbReference type="InterPro" id="IPR028994">
    <property type="entry name" value="Integrin_alpha_N"/>
</dbReference>
<dbReference type="eggNOG" id="COG0739">
    <property type="taxonomic scope" value="Bacteria"/>
</dbReference>
<dbReference type="PANTHER" id="PTHR46580">
    <property type="entry name" value="SENSOR KINASE-RELATED"/>
    <property type="match status" value="1"/>
</dbReference>
<dbReference type="AlphaFoldDB" id="I0H658"/>
<keyword evidence="1 3" id="KW-0732">Signal</keyword>
<dbReference type="EMBL" id="AP012319">
    <property type="protein sequence ID" value="BAL88495.1"/>
    <property type="molecule type" value="Genomic_DNA"/>
</dbReference>
<organism evidence="4 5">
    <name type="scientific">Actinoplanes missouriensis (strain ATCC 14538 / DSM 43046 / CBS 188.64 / JCM 3121 / NBRC 102363 / NCIMB 12654 / NRRL B-3342 / UNCC 431)</name>
    <dbReference type="NCBI Taxonomy" id="512565"/>
    <lineage>
        <taxon>Bacteria</taxon>
        <taxon>Bacillati</taxon>
        <taxon>Actinomycetota</taxon>
        <taxon>Actinomycetes</taxon>
        <taxon>Micromonosporales</taxon>
        <taxon>Micromonosporaceae</taxon>
        <taxon>Actinoplanes</taxon>
    </lineage>
</organism>
<evidence type="ECO:0000256" key="3">
    <source>
        <dbReference type="SAM" id="SignalP"/>
    </source>
</evidence>
<dbReference type="PANTHER" id="PTHR46580:SF2">
    <property type="entry name" value="MAM DOMAIN-CONTAINING PROTEIN"/>
    <property type="match status" value="1"/>
</dbReference>
<feature type="signal peptide" evidence="3">
    <location>
        <begin position="1"/>
        <end position="35"/>
    </location>
</feature>
<feature type="chain" id="PRO_5003627792" description="VCBS repeat-containing protein" evidence="3">
    <location>
        <begin position="36"/>
        <end position="523"/>
    </location>
</feature>
<protein>
    <recommendedName>
        <fullName evidence="6">VCBS repeat-containing protein</fullName>
    </recommendedName>
</protein>